<dbReference type="EMBL" id="LC521849">
    <property type="protein sequence ID" value="BBV27351.1"/>
    <property type="molecule type" value="Genomic_DNA"/>
</dbReference>
<dbReference type="AlphaFoldDB" id="A0A809T3H1"/>
<reference evidence="1" key="1">
    <citation type="submission" date="2020-01" db="EMBL/GenBank/DDBJ databases">
        <title>Genotype-dependent distribution of carbapenemase genes among Enterobacteriaceae in Thailand.</title>
        <authorList>
            <person name="Takeuchi D."/>
            <person name="Abe R."/>
            <person name="Sakamoto N."/>
            <person name="Sugawara Y."/>
            <person name="Akeda Y."/>
            <person name="Hamada S."/>
        </authorList>
    </citation>
    <scope>NUCLEOTIDE SEQUENCE</scope>
    <source>
        <strain evidence="1">KP100</strain>
        <plasmid evidence="1">pKP100_NDM1</plasmid>
    </source>
</reference>
<organism evidence="1">
    <name type="scientific">Klebsiella pneumoniae</name>
    <dbReference type="NCBI Taxonomy" id="573"/>
    <lineage>
        <taxon>Bacteria</taxon>
        <taxon>Pseudomonadati</taxon>
        <taxon>Pseudomonadota</taxon>
        <taxon>Gammaproteobacteria</taxon>
        <taxon>Enterobacterales</taxon>
        <taxon>Enterobacteriaceae</taxon>
        <taxon>Klebsiella/Raoultella group</taxon>
        <taxon>Klebsiella</taxon>
        <taxon>Klebsiella pneumoniae complex</taxon>
    </lineage>
</organism>
<name>A0A809T3H1_KLEPN</name>
<keyword evidence="1" id="KW-0614">Plasmid</keyword>
<protein>
    <submittedName>
        <fullName evidence="1">Uncharacterized protein</fullName>
    </submittedName>
</protein>
<accession>A0A809T3H1</accession>
<evidence type="ECO:0000313" key="1">
    <source>
        <dbReference type="EMBL" id="BBV27351.1"/>
    </source>
</evidence>
<proteinExistence type="predicted"/>
<sequence>MCGVVKNPKTYFELYPHFWIEIGEFTLDYRLRIWVELYSGGKLSEGAPHGIFDARGLEYLYTSGSICPPPALDFNLLNLISDGYYEKINFTELTTLAHSVDISLISDVKNVTNTGLQSTMIINQKILEADITNIINTFERLMDESNKSIIPVKSRHVDGLALFENMYIRARSKHASLLGKPVLVVSSVSVFITNQGCFSTLLSHLKAHCKNKSYLLKIESVISQELRRYLARQMFVFIGEEWECGSGYWVPEDDPVYPSLNTLPY</sequence>
<geneLocation type="plasmid" evidence="1">
    <name>pKP100_NDM1</name>
</geneLocation>